<protein>
    <submittedName>
        <fullName evidence="3">Uncharacterized protein</fullName>
    </submittedName>
</protein>
<accession>A0A7S1G182</accession>
<evidence type="ECO:0000256" key="2">
    <source>
        <dbReference type="SAM" id="SignalP"/>
    </source>
</evidence>
<feature type="signal peptide" evidence="2">
    <location>
        <begin position="1"/>
        <end position="15"/>
    </location>
</feature>
<gene>
    <name evidence="3" type="ORF">CHYS00102_LOCUS31015</name>
</gene>
<reference evidence="3" key="1">
    <citation type="submission" date="2021-01" db="EMBL/GenBank/DDBJ databases">
        <authorList>
            <person name="Corre E."/>
            <person name="Pelletier E."/>
            <person name="Niang G."/>
            <person name="Scheremetjew M."/>
            <person name="Finn R."/>
            <person name="Kale V."/>
            <person name="Holt S."/>
            <person name="Cochrane G."/>
            <person name="Meng A."/>
            <person name="Brown T."/>
            <person name="Cohen L."/>
        </authorList>
    </citation>
    <scope>NUCLEOTIDE SEQUENCE</scope>
    <source>
        <strain evidence="3">308</strain>
    </source>
</reference>
<dbReference type="EMBL" id="HBFR01042415">
    <property type="protein sequence ID" value="CAD8903795.1"/>
    <property type="molecule type" value="Transcribed_RNA"/>
</dbReference>
<feature type="transmembrane region" description="Helical" evidence="1">
    <location>
        <begin position="54"/>
        <end position="73"/>
    </location>
</feature>
<keyword evidence="2" id="KW-0732">Signal</keyword>
<sequence length="196" mass="22199">MILLVVLCLLTIVSYLSFPCLKTSREETKDSLISLSYLVQIPQIKMNRKLFSRIMMLNAITTSLFFSLLLVIFKNVVVEARVKKTSFSNVSFSGKESSLEHRNTMAQYEYEYDSLNDNDTSTVTNIKNFLSNAASDLLKAENVTTTKISHEKEVATGMYNSPPANWTPEMWGLITFLMMLASYCACCGCRSFCRNN</sequence>
<keyword evidence="1" id="KW-0812">Transmembrane</keyword>
<proteinExistence type="predicted"/>
<keyword evidence="1" id="KW-1133">Transmembrane helix</keyword>
<evidence type="ECO:0000256" key="1">
    <source>
        <dbReference type="SAM" id="Phobius"/>
    </source>
</evidence>
<feature type="chain" id="PRO_5031321288" evidence="2">
    <location>
        <begin position="16"/>
        <end position="196"/>
    </location>
</feature>
<evidence type="ECO:0000313" key="3">
    <source>
        <dbReference type="EMBL" id="CAD8903795.1"/>
    </source>
</evidence>
<dbReference type="AlphaFoldDB" id="A0A7S1G182"/>
<organism evidence="3">
    <name type="scientific">Corethron hystrix</name>
    <dbReference type="NCBI Taxonomy" id="216773"/>
    <lineage>
        <taxon>Eukaryota</taxon>
        <taxon>Sar</taxon>
        <taxon>Stramenopiles</taxon>
        <taxon>Ochrophyta</taxon>
        <taxon>Bacillariophyta</taxon>
        <taxon>Coscinodiscophyceae</taxon>
        <taxon>Corethrophycidae</taxon>
        <taxon>Corethrales</taxon>
        <taxon>Corethraceae</taxon>
        <taxon>Corethron</taxon>
    </lineage>
</organism>
<name>A0A7S1G182_9STRA</name>
<keyword evidence="1" id="KW-0472">Membrane</keyword>